<sequence length="285" mass="32647">MSTLQFAELSIKRNSLTRNLPEGNEELQWVSNTAVLIYGEKDAVLVDTFITIEHNQKLIDWIKSFNRNLTYIYITHGHGDHFFGIKQIIEAFPHVKAIATAGTVQECFKQEKMIEGFWDKLFPNQIPQPQVIPDVMDTNFFELEGHRFEIIEAGFTDTANTTTLWIPDIQLLEAGDVVYNGIHQYLAETTESTRHDWIQAIDRLIQLNPQYVIVGHKVPENENNPKIMGETKQYLLDFNRLDKETDTALDLYHAMLKIYPNRVNPGSLWGSANAAKAVSRSAQNK</sequence>
<keyword evidence="6" id="KW-1185">Reference proteome</keyword>
<dbReference type="PANTHER" id="PTHR42951:SF14">
    <property type="entry name" value="METALLO-BETA-LACTAMASE SUPERFAMILY PROTEIN"/>
    <property type="match status" value="1"/>
</dbReference>
<dbReference type="SUPFAM" id="SSF56281">
    <property type="entry name" value="Metallo-hydrolase/oxidoreductase"/>
    <property type="match status" value="1"/>
</dbReference>
<accession>A0ABW9XKD9</accession>
<evidence type="ECO:0000256" key="2">
    <source>
        <dbReference type="ARBA" id="ARBA00034301"/>
    </source>
</evidence>
<evidence type="ECO:0000259" key="4">
    <source>
        <dbReference type="SMART" id="SM00849"/>
    </source>
</evidence>
<gene>
    <name evidence="5" type="ORF">GT019_04155</name>
</gene>
<dbReference type="Pfam" id="PF00753">
    <property type="entry name" value="Lactamase_B"/>
    <property type="match status" value="1"/>
</dbReference>
<evidence type="ECO:0000256" key="3">
    <source>
        <dbReference type="ARBA" id="ARBA00048505"/>
    </source>
</evidence>
<comment type="catalytic activity">
    <reaction evidence="1">
        <text>3',5'-cyclic CMP + H2O = CMP + H(+)</text>
        <dbReference type="Rhea" id="RHEA:72675"/>
        <dbReference type="ChEBI" id="CHEBI:15377"/>
        <dbReference type="ChEBI" id="CHEBI:15378"/>
        <dbReference type="ChEBI" id="CHEBI:58003"/>
        <dbReference type="ChEBI" id="CHEBI:60377"/>
    </reaction>
    <physiologicalReaction direction="left-to-right" evidence="1">
        <dbReference type="Rhea" id="RHEA:72676"/>
    </physiologicalReaction>
</comment>
<evidence type="ECO:0000313" key="6">
    <source>
        <dbReference type="Proteomes" id="UP000665561"/>
    </source>
</evidence>
<dbReference type="Gene3D" id="3.60.15.10">
    <property type="entry name" value="Ribonuclease Z/Hydroxyacylglutathione hydrolase-like"/>
    <property type="match status" value="1"/>
</dbReference>
<protein>
    <submittedName>
        <fullName evidence="5">MBL fold metallo-hydrolase</fullName>
    </submittedName>
</protein>
<dbReference type="EMBL" id="JAAAMV010000002">
    <property type="protein sequence ID" value="NBD23060.1"/>
    <property type="molecule type" value="Genomic_DNA"/>
</dbReference>
<comment type="caution">
    <text evidence="5">The sequence shown here is derived from an EMBL/GenBank/DDBJ whole genome shotgun (WGS) entry which is preliminary data.</text>
</comment>
<organism evidence="5 6">
    <name type="scientific">Paenibacillus glycinis</name>
    <dbReference type="NCBI Taxonomy" id="2697035"/>
    <lineage>
        <taxon>Bacteria</taxon>
        <taxon>Bacillati</taxon>
        <taxon>Bacillota</taxon>
        <taxon>Bacilli</taxon>
        <taxon>Bacillales</taxon>
        <taxon>Paenibacillaceae</taxon>
        <taxon>Paenibacillus</taxon>
    </lineage>
</organism>
<dbReference type="InterPro" id="IPR036866">
    <property type="entry name" value="RibonucZ/Hydroxyglut_hydro"/>
</dbReference>
<proteinExistence type="predicted"/>
<dbReference type="CDD" id="cd07739">
    <property type="entry name" value="metallo-hydrolase-like_MBL-fold"/>
    <property type="match status" value="1"/>
</dbReference>
<evidence type="ECO:0000256" key="1">
    <source>
        <dbReference type="ARBA" id="ARBA00034221"/>
    </source>
</evidence>
<dbReference type="SMART" id="SM00849">
    <property type="entry name" value="Lactamase_B"/>
    <property type="match status" value="1"/>
</dbReference>
<name>A0ABW9XKD9_9BACL</name>
<dbReference type="Proteomes" id="UP000665561">
    <property type="component" value="Unassembled WGS sequence"/>
</dbReference>
<dbReference type="InterPro" id="IPR001279">
    <property type="entry name" value="Metallo-B-lactamas"/>
</dbReference>
<reference evidence="5 6" key="1">
    <citation type="submission" date="2020-01" db="EMBL/GenBank/DDBJ databases">
        <title>Paenibacillus soybeanensis sp. nov. isolated from the nodules of soybean (Glycine max(L.) Merr).</title>
        <authorList>
            <person name="Wang H."/>
        </authorList>
    </citation>
    <scope>NUCLEOTIDE SEQUENCE [LARGE SCALE GENOMIC DNA]</scope>
    <source>
        <strain evidence="5 6">T1</strain>
    </source>
</reference>
<evidence type="ECO:0000313" key="5">
    <source>
        <dbReference type="EMBL" id="NBD23060.1"/>
    </source>
</evidence>
<feature type="domain" description="Metallo-beta-lactamase" evidence="4">
    <location>
        <begin position="31"/>
        <end position="216"/>
    </location>
</feature>
<comment type="catalytic activity">
    <reaction evidence="3">
        <text>3',5'-cyclic UMP + H2O = UMP + H(+)</text>
        <dbReference type="Rhea" id="RHEA:70575"/>
        <dbReference type="ChEBI" id="CHEBI:15377"/>
        <dbReference type="ChEBI" id="CHEBI:15378"/>
        <dbReference type="ChEBI" id="CHEBI:57865"/>
        <dbReference type="ChEBI" id="CHEBI:184387"/>
    </reaction>
    <physiologicalReaction direction="left-to-right" evidence="3">
        <dbReference type="Rhea" id="RHEA:70576"/>
    </physiologicalReaction>
</comment>
<dbReference type="PANTHER" id="PTHR42951">
    <property type="entry name" value="METALLO-BETA-LACTAMASE DOMAIN-CONTAINING"/>
    <property type="match status" value="1"/>
</dbReference>
<dbReference type="InterPro" id="IPR050855">
    <property type="entry name" value="NDM-1-like"/>
</dbReference>
<comment type="function">
    <text evidence="2">Counteracts the endogenous Pycsar antiviral defense system. Phosphodiesterase that enables metal-dependent hydrolysis of host cyclic nucleotide Pycsar defense signals such as cCMP and cUMP.</text>
</comment>